<dbReference type="AlphaFoldDB" id="A0A9N7TTH1"/>
<name>A0A9N7TTH1_PLEPL</name>
<evidence type="ECO:0000313" key="1">
    <source>
        <dbReference type="EMBL" id="CAB1418866.1"/>
    </source>
</evidence>
<comment type="caution">
    <text evidence="1">The sequence shown here is derived from an EMBL/GenBank/DDBJ whole genome shotgun (WGS) entry which is preliminary data.</text>
</comment>
<keyword evidence="2" id="KW-1185">Reference proteome</keyword>
<gene>
    <name evidence="1" type="ORF">PLEPLA_LOCUS6693</name>
</gene>
<sequence>MVKRAPSSESLLDYTVLDKTLRASLRVSALLRVPLSDEFVLFLLWRETGCVWEVGGNHKPQRSSSGFKHGYMIPAGVKTRPSIPPLYLMTSVIWWIPPDPPSAPRSR</sequence>
<evidence type="ECO:0000313" key="2">
    <source>
        <dbReference type="Proteomes" id="UP001153269"/>
    </source>
</evidence>
<reference evidence="1" key="1">
    <citation type="submission" date="2020-03" db="EMBL/GenBank/DDBJ databases">
        <authorList>
            <person name="Weist P."/>
        </authorList>
    </citation>
    <scope>NUCLEOTIDE SEQUENCE</scope>
</reference>
<dbReference type="EMBL" id="CADEAL010000345">
    <property type="protein sequence ID" value="CAB1418866.1"/>
    <property type="molecule type" value="Genomic_DNA"/>
</dbReference>
<dbReference type="Proteomes" id="UP001153269">
    <property type="component" value="Unassembled WGS sequence"/>
</dbReference>
<protein>
    <submittedName>
        <fullName evidence="1">Uncharacterized protein</fullName>
    </submittedName>
</protein>
<organism evidence="1 2">
    <name type="scientific">Pleuronectes platessa</name>
    <name type="common">European plaice</name>
    <dbReference type="NCBI Taxonomy" id="8262"/>
    <lineage>
        <taxon>Eukaryota</taxon>
        <taxon>Metazoa</taxon>
        <taxon>Chordata</taxon>
        <taxon>Craniata</taxon>
        <taxon>Vertebrata</taxon>
        <taxon>Euteleostomi</taxon>
        <taxon>Actinopterygii</taxon>
        <taxon>Neopterygii</taxon>
        <taxon>Teleostei</taxon>
        <taxon>Neoteleostei</taxon>
        <taxon>Acanthomorphata</taxon>
        <taxon>Carangaria</taxon>
        <taxon>Pleuronectiformes</taxon>
        <taxon>Pleuronectoidei</taxon>
        <taxon>Pleuronectidae</taxon>
        <taxon>Pleuronectes</taxon>
    </lineage>
</organism>
<accession>A0A9N7TTH1</accession>
<proteinExistence type="predicted"/>